<evidence type="ECO:0008006" key="4">
    <source>
        <dbReference type="Google" id="ProtNLM"/>
    </source>
</evidence>
<dbReference type="AlphaFoldDB" id="A0A135LN01"/>
<protein>
    <recommendedName>
        <fullName evidence="4">Methyltransferase domain-containing protein</fullName>
    </recommendedName>
</protein>
<accession>A0A135LN01</accession>
<dbReference type="RefSeq" id="XP_040648845.1">
    <property type="nucleotide sequence ID" value="XM_040793990.1"/>
</dbReference>
<dbReference type="Pfam" id="PF13489">
    <property type="entry name" value="Methyltransf_23"/>
    <property type="match status" value="1"/>
</dbReference>
<dbReference type="GeneID" id="63709290"/>
<feature type="region of interest" description="Disordered" evidence="1">
    <location>
        <begin position="172"/>
        <end position="209"/>
    </location>
</feature>
<organism evidence="2 3">
    <name type="scientific">Penicillium patulum</name>
    <name type="common">Penicillium griseofulvum</name>
    <dbReference type="NCBI Taxonomy" id="5078"/>
    <lineage>
        <taxon>Eukaryota</taxon>
        <taxon>Fungi</taxon>
        <taxon>Dikarya</taxon>
        <taxon>Ascomycota</taxon>
        <taxon>Pezizomycotina</taxon>
        <taxon>Eurotiomycetes</taxon>
        <taxon>Eurotiomycetidae</taxon>
        <taxon>Eurotiales</taxon>
        <taxon>Aspergillaceae</taxon>
        <taxon>Penicillium</taxon>
    </lineage>
</organism>
<dbReference type="InterPro" id="IPR029063">
    <property type="entry name" value="SAM-dependent_MTases_sf"/>
</dbReference>
<dbReference type="OrthoDB" id="66144at2759"/>
<keyword evidence="3" id="KW-1185">Reference proteome</keyword>
<reference evidence="2 3" key="1">
    <citation type="journal article" date="2016" name="BMC Genomics">
        <title>Genome sequencing and secondary metabolism of the postharvest pathogen Penicillium griseofulvum.</title>
        <authorList>
            <person name="Banani H."/>
            <person name="Marcet-Houben M."/>
            <person name="Ballester A.R."/>
            <person name="Abbruscato P."/>
            <person name="Gonzalez-Candelas L."/>
            <person name="Gabaldon T."/>
            <person name="Spadaro D."/>
        </authorList>
    </citation>
    <scope>NUCLEOTIDE SEQUENCE [LARGE SCALE GENOMIC DNA]</scope>
    <source>
        <strain evidence="2 3">PG3</strain>
    </source>
</reference>
<evidence type="ECO:0000313" key="3">
    <source>
        <dbReference type="Proteomes" id="UP000070168"/>
    </source>
</evidence>
<feature type="compositionally biased region" description="Basic residues" evidence="1">
    <location>
        <begin position="180"/>
        <end position="189"/>
    </location>
</feature>
<sequence>MSDFTEANRKYFDDLSATYKDRFGDALKMLSAQTLQRRQWISDRWTDTEAGRGQEIKLLEYACGPGVISMTLAPFVTEVIGVDISDKMVAEFNQNANTLGLAEKATGYMADLLTEDAPAEAIDSACTNLDVLTISMALHHFEHPDHAMKSLGQRLKKDGVCFIIDLVPQAGDHGSEHEHNHGHHGHNHGHSHEHSHEHSHDHGHRHEHGNEAEFPEAAHTVKTHGFSREDMQQLFQGGGFNTGFDHQVLPEPLTIPIGGGTLSKTVFIARAQRA</sequence>
<feature type="compositionally biased region" description="Basic and acidic residues" evidence="1">
    <location>
        <begin position="190"/>
        <end position="200"/>
    </location>
</feature>
<dbReference type="Proteomes" id="UP000070168">
    <property type="component" value="Unassembled WGS sequence"/>
</dbReference>
<dbReference type="PANTHER" id="PTHR43861">
    <property type="entry name" value="TRANS-ACONITATE 2-METHYLTRANSFERASE-RELATED"/>
    <property type="match status" value="1"/>
</dbReference>
<proteinExistence type="predicted"/>
<dbReference type="Gene3D" id="3.40.50.150">
    <property type="entry name" value="Vaccinia Virus protein VP39"/>
    <property type="match status" value="1"/>
</dbReference>
<dbReference type="EMBL" id="LHQR01000048">
    <property type="protein sequence ID" value="KXG50309.1"/>
    <property type="molecule type" value="Genomic_DNA"/>
</dbReference>
<gene>
    <name evidence="2" type="ORF">PGRI_062760</name>
</gene>
<comment type="caution">
    <text evidence="2">The sequence shown here is derived from an EMBL/GenBank/DDBJ whole genome shotgun (WGS) entry which is preliminary data.</text>
</comment>
<dbReference type="STRING" id="5078.A0A135LN01"/>
<dbReference type="CDD" id="cd02440">
    <property type="entry name" value="AdoMet_MTases"/>
    <property type="match status" value="1"/>
</dbReference>
<dbReference type="OMA" id="HHFDKPD"/>
<name>A0A135LN01_PENPA</name>
<dbReference type="SUPFAM" id="SSF53335">
    <property type="entry name" value="S-adenosyl-L-methionine-dependent methyltransferases"/>
    <property type="match status" value="1"/>
</dbReference>
<evidence type="ECO:0000256" key="1">
    <source>
        <dbReference type="SAM" id="MobiDB-lite"/>
    </source>
</evidence>
<evidence type="ECO:0000313" key="2">
    <source>
        <dbReference type="EMBL" id="KXG50309.1"/>
    </source>
</evidence>